<protein>
    <submittedName>
        <fullName evidence="1">Uncharacterized protein</fullName>
    </submittedName>
</protein>
<evidence type="ECO:0000313" key="1">
    <source>
        <dbReference type="EMBL" id="CAD8125578.1"/>
    </source>
</evidence>
<proteinExistence type="predicted"/>
<dbReference type="EMBL" id="CAJJDN010000160">
    <property type="protein sequence ID" value="CAD8125578.1"/>
    <property type="molecule type" value="Genomic_DNA"/>
</dbReference>
<sequence>MRDIKKMRLELLDFNFQRRTNEHNSLLVQLNQQVYVIENLLIPRKEQLELRIAAFEEQQNRQKNR</sequence>
<evidence type="ECO:0000313" key="2">
    <source>
        <dbReference type="Proteomes" id="UP000692954"/>
    </source>
</evidence>
<keyword evidence="2" id="KW-1185">Reference proteome</keyword>
<reference evidence="1" key="1">
    <citation type="submission" date="2021-01" db="EMBL/GenBank/DDBJ databases">
        <authorList>
            <consortium name="Genoscope - CEA"/>
            <person name="William W."/>
        </authorList>
    </citation>
    <scope>NUCLEOTIDE SEQUENCE</scope>
</reference>
<dbReference type="Proteomes" id="UP000692954">
    <property type="component" value="Unassembled WGS sequence"/>
</dbReference>
<comment type="caution">
    <text evidence="1">The sequence shown here is derived from an EMBL/GenBank/DDBJ whole genome shotgun (WGS) entry which is preliminary data.</text>
</comment>
<gene>
    <name evidence="1" type="ORF">PSON_ATCC_30995.1.T1600040</name>
</gene>
<name>A0A8S1RC84_9CILI</name>
<dbReference type="OrthoDB" id="296964at2759"/>
<dbReference type="AlphaFoldDB" id="A0A8S1RC84"/>
<accession>A0A8S1RC84</accession>
<organism evidence="1 2">
    <name type="scientific">Paramecium sonneborni</name>
    <dbReference type="NCBI Taxonomy" id="65129"/>
    <lineage>
        <taxon>Eukaryota</taxon>
        <taxon>Sar</taxon>
        <taxon>Alveolata</taxon>
        <taxon>Ciliophora</taxon>
        <taxon>Intramacronucleata</taxon>
        <taxon>Oligohymenophorea</taxon>
        <taxon>Peniculida</taxon>
        <taxon>Parameciidae</taxon>
        <taxon>Paramecium</taxon>
    </lineage>
</organism>